<reference evidence="2" key="1">
    <citation type="journal article" date="2023" name="Science">
        <title>Genome structures resolve the early diversification of teleost fishes.</title>
        <authorList>
            <person name="Parey E."/>
            <person name="Louis A."/>
            <person name="Montfort J."/>
            <person name="Bouchez O."/>
            <person name="Roques C."/>
            <person name="Iampietro C."/>
            <person name="Lluch J."/>
            <person name="Castinel A."/>
            <person name="Donnadieu C."/>
            <person name="Desvignes T."/>
            <person name="Floi Bucao C."/>
            <person name="Jouanno E."/>
            <person name="Wen M."/>
            <person name="Mejri S."/>
            <person name="Dirks R."/>
            <person name="Jansen H."/>
            <person name="Henkel C."/>
            <person name="Chen W.J."/>
            <person name="Zahm M."/>
            <person name="Cabau C."/>
            <person name="Klopp C."/>
            <person name="Thompson A.W."/>
            <person name="Robinson-Rechavi M."/>
            <person name="Braasch I."/>
            <person name="Lecointre G."/>
            <person name="Bobe J."/>
            <person name="Postlethwait J.H."/>
            <person name="Berthelot C."/>
            <person name="Roest Crollius H."/>
            <person name="Guiguen Y."/>
        </authorList>
    </citation>
    <scope>NUCLEOTIDE SEQUENCE</scope>
    <source>
        <strain evidence="2">NC1722</strain>
    </source>
</reference>
<name>A0AAD7WUY8_9TELE</name>
<dbReference type="EMBL" id="JAINUG010000027">
    <property type="protein sequence ID" value="KAJ8410202.1"/>
    <property type="molecule type" value="Genomic_DNA"/>
</dbReference>
<protein>
    <submittedName>
        <fullName evidence="2">Uncharacterized protein</fullName>
    </submittedName>
</protein>
<feature type="region of interest" description="Disordered" evidence="1">
    <location>
        <begin position="40"/>
        <end position="71"/>
    </location>
</feature>
<feature type="compositionally biased region" description="Basic and acidic residues" evidence="1">
    <location>
        <begin position="59"/>
        <end position="71"/>
    </location>
</feature>
<sequence length="139" mass="15049">MPVACGQEKQAVVLAHEQNLAGCLGVRSCLSLSELDYAESAGPERREPESHFTPQQCPEGKDCALQDPGSERAPVRRSTWIPCLIRDLLSGLRSAAGSQRNLCSPGFVNSIWQLAERTKQACGLRRAESRGLCRAVSGL</sequence>
<dbReference type="Proteomes" id="UP001221898">
    <property type="component" value="Unassembled WGS sequence"/>
</dbReference>
<proteinExistence type="predicted"/>
<evidence type="ECO:0000313" key="2">
    <source>
        <dbReference type="EMBL" id="KAJ8410202.1"/>
    </source>
</evidence>
<keyword evidence="3" id="KW-1185">Reference proteome</keyword>
<evidence type="ECO:0000313" key="3">
    <source>
        <dbReference type="Proteomes" id="UP001221898"/>
    </source>
</evidence>
<gene>
    <name evidence="2" type="ORF">AAFF_G00201830</name>
</gene>
<dbReference type="AlphaFoldDB" id="A0AAD7WUY8"/>
<organism evidence="2 3">
    <name type="scientific">Aldrovandia affinis</name>
    <dbReference type="NCBI Taxonomy" id="143900"/>
    <lineage>
        <taxon>Eukaryota</taxon>
        <taxon>Metazoa</taxon>
        <taxon>Chordata</taxon>
        <taxon>Craniata</taxon>
        <taxon>Vertebrata</taxon>
        <taxon>Euteleostomi</taxon>
        <taxon>Actinopterygii</taxon>
        <taxon>Neopterygii</taxon>
        <taxon>Teleostei</taxon>
        <taxon>Notacanthiformes</taxon>
        <taxon>Halosauridae</taxon>
        <taxon>Aldrovandia</taxon>
    </lineage>
</organism>
<accession>A0AAD7WUY8</accession>
<comment type="caution">
    <text evidence="2">The sequence shown here is derived from an EMBL/GenBank/DDBJ whole genome shotgun (WGS) entry which is preliminary data.</text>
</comment>
<evidence type="ECO:0000256" key="1">
    <source>
        <dbReference type="SAM" id="MobiDB-lite"/>
    </source>
</evidence>